<name>A0AAQ3JVY9_9LILI</name>
<dbReference type="Proteomes" id="UP001327560">
    <property type="component" value="Chromosome 2"/>
</dbReference>
<evidence type="ECO:0000313" key="2">
    <source>
        <dbReference type="Proteomes" id="UP001327560"/>
    </source>
</evidence>
<proteinExistence type="predicted"/>
<accession>A0AAQ3JVY9</accession>
<reference evidence="1 2" key="1">
    <citation type="submission" date="2023-10" db="EMBL/GenBank/DDBJ databases">
        <title>Chromosome-scale genome assembly provides insights into flower coloration mechanisms of Canna indica.</title>
        <authorList>
            <person name="Li C."/>
        </authorList>
    </citation>
    <scope>NUCLEOTIDE SEQUENCE [LARGE SCALE GENOMIC DNA]</scope>
    <source>
        <tissue evidence="1">Flower</tissue>
    </source>
</reference>
<protein>
    <submittedName>
        <fullName evidence="1">Uncharacterized protein</fullName>
    </submittedName>
</protein>
<sequence>MENPRVKMKQVDLIIEQGKISSLVSLHPRVDSSVEGGLVPSLVSSIPGFIRDLYSKEIIPAGPFVSSDDLNQVKGKPDLSGSLSSSVRVLSTDRVLDASLSTISLPDR</sequence>
<dbReference type="EMBL" id="CP136891">
    <property type="protein sequence ID" value="WOK97156.1"/>
    <property type="molecule type" value="Genomic_DNA"/>
</dbReference>
<keyword evidence="2" id="KW-1185">Reference proteome</keyword>
<organism evidence="1 2">
    <name type="scientific">Canna indica</name>
    <name type="common">Indian-shot</name>
    <dbReference type="NCBI Taxonomy" id="4628"/>
    <lineage>
        <taxon>Eukaryota</taxon>
        <taxon>Viridiplantae</taxon>
        <taxon>Streptophyta</taxon>
        <taxon>Embryophyta</taxon>
        <taxon>Tracheophyta</taxon>
        <taxon>Spermatophyta</taxon>
        <taxon>Magnoliopsida</taxon>
        <taxon>Liliopsida</taxon>
        <taxon>Zingiberales</taxon>
        <taxon>Cannaceae</taxon>
        <taxon>Canna</taxon>
    </lineage>
</organism>
<evidence type="ECO:0000313" key="1">
    <source>
        <dbReference type="EMBL" id="WOK97156.1"/>
    </source>
</evidence>
<dbReference type="AlphaFoldDB" id="A0AAQ3JVY9"/>
<gene>
    <name evidence="1" type="ORF">Cni_G05864</name>
</gene>